<dbReference type="Gene3D" id="2.102.10.10">
    <property type="entry name" value="Rieske [2Fe-2S] iron-sulphur domain"/>
    <property type="match status" value="1"/>
</dbReference>
<keyword evidence="6 11" id="KW-1133">Transmembrane helix</keyword>
<evidence type="ECO:0000256" key="3">
    <source>
        <dbReference type="ARBA" id="ARBA00022692"/>
    </source>
</evidence>
<evidence type="ECO:0000256" key="7">
    <source>
        <dbReference type="ARBA" id="ARBA00023004"/>
    </source>
</evidence>
<dbReference type="GO" id="GO:0008121">
    <property type="term" value="F:quinol-cytochrome-c reductase activity"/>
    <property type="evidence" value="ECO:0007669"/>
    <property type="project" value="UniProtKB-EC"/>
</dbReference>
<reference evidence="15" key="1">
    <citation type="submission" date="2019-05" db="EMBL/GenBank/DDBJ databases">
        <title>Annotation for the trematode Fasciolopsis buski.</title>
        <authorList>
            <person name="Choi Y.-J."/>
        </authorList>
    </citation>
    <scope>NUCLEOTIDE SEQUENCE</scope>
    <source>
        <strain evidence="15">HT</strain>
        <tissue evidence="15">Whole worm</tissue>
    </source>
</reference>
<organism evidence="15 16">
    <name type="scientific">Fasciolopsis buskii</name>
    <dbReference type="NCBI Taxonomy" id="27845"/>
    <lineage>
        <taxon>Eukaryota</taxon>
        <taxon>Metazoa</taxon>
        <taxon>Spiralia</taxon>
        <taxon>Lophotrochozoa</taxon>
        <taxon>Platyhelminthes</taxon>
        <taxon>Trematoda</taxon>
        <taxon>Digenea</taxon>
        <taxon>Plagiorchiida</taxon>
        <taxon>Echinostomata</taxon>
        <taxon>Echinostomatoidea</taxon>
        <taxon>Fasciolidae</taxon>
        <taxon>Fasciolopsis</taxon>
    </lineage>
</organism>
<evidence type="ECO:0000256" key="6">
    <source>
        <dbReference type="ARBA" id="ARBA00022989"/>
    </source>
</evidence>
<keyword evidence="7" id="KW-0408">Iron</keyword>
<accession>A0A8E0S418</accession>
<protein>
    <recommendedName>
        <fullName evidence="11">Cytochrome b-c1 complex subunit Rieske, mitochondrial</fullName>
        <ecNumber evidence="11">7.1.1.8</ecNumber>
    </recommendedName>
</protein>
<name>A0A8E0S418_9TREM</name>
<keyword evidence="16" id="KW-1185">Reference proteome</keyword>
<dbReference type="EC" id="7.1.1.8" evidence="11"/>
<dbReference type="GO" id="GO:0046872">
    <property type="term" value="F:metal ion binding"/>
    <property type="evidence" value="ECO:0007669"/>
    <property type="project" value="UniProtKB-KW"/>
</dbReference>
<comment type="miscellaneous">
    <text evidence="11">The Rieske protein is a high potential 2Fe-2S protein.</text>
</comment>
<evidence type="ECO:0000256" key="1">
    <source>
        <dbReference type="ARBA" id="ARBA00004167"/>
    </source>
</evidence>
<dbReference type="InterPro" id="IPR036922">
    <property type="entry name" value="Rieske_2Fe-2S_sf"/>
</dbReference>
<dbReference type="FunFam" id="2.102.10.10:FF:000001">
    <property type="entry name" value="Cytochrome b-c1 complex subunit Rieske, mitochondrial"/>
    <property type="match status" value="1"/>
</dbReference>
<comment type="caution">
    <text evidence="15">The sequence shown here is derived from an EMBL/GenBank/DDBJ whole genome shotgun (WGS) entry which is preliminary data.</text>
</comment>
<keyword evidence="5" id="KW-0479">Metal-binding</keyword>
<keyword evidence="10" id="KW-1015">Disulfide bond</keyword>
<comment type="catalytic activity">
    <reaction evidence="11">
        <text>a quinol + 2 Fe(III)-[cytochrome c](out) = a quinone + 2 Fe(II)-[cytochrome c](out) + 2 H(+)(out)</text>
        <dbReference type="Rhea" id="RHEA:11484"/>
        <dbReference type="Rhea" id="RHEA-COMP:10350"/>
        <dbReference type="Rhea" id="RHEA-COMP:14399"/>
        <dbReference type="ChEBI" id="CHEBI:15378"/>
        <dbReference type="ChEBI" id="CHEBI:24646"/>
        <dbReference type="ChEBI" id="CHEBI:29033"/>
        <dbReference type="ChEBI" id="CHEBI:29034"/>
        <dbReference type="ChEBI" id="CHEBI:132124"/>
        <dbReference type="EC" id="7.1.1.8"/>
    </reaction>
</comment>
<evidence type="ECO:0000313" key="16">
    <source>
        <dbReference type="Proteomes" id="UP000728185"/>
    </source>
</evidence>
<dbReference type="PRINTS" id="PR00162">
    <property type="entry name" value="RIESKE"/>
</dbReference>
<dbReference type="GO" id="GO:0051537">
    <property type="term" value="F:2 iron, 2 sulfur cluster binding"/>
    <property type="evidence" value="ECO:0007669"/>
    <property type="project" value="UniProtKB-KW"/>
</dbReference>
<keyword evidence="11" id="KW-0249">Electron transport</keyword>
<dbReference type="InterPro" id="IPR017941">
    <property type="entry name" value="Rieske_2Fe-2S"/>
</dbReference>
<evidence type="ECO:0000259" key="14">
    <source>
        <dbReference type="PROSITE" id="PS51296"/>
    </source>
</evidence>
<dbReference type="AlphaFoldDB" id="A0A8E0S418"/>
<comment type="subcellular location">
    <subcellularLocation>
        <location evidence="1">Membrane</location>
        <topology evidence="1">Single-pass membrane protein</topology>
    </subcellularLocation>
    <subcellularLocation>
        <location evidence="12">Mitochondrion inner membrane</location>
    </subcellularLocation>
</comment>
<evidence type="ECO:0000256" key="13">
    <source>
        <dbReference type="SAM" id="MobiDB-lite"/>
    </source>
</evidence>
<dbReference type="InterPro" id="IPR006317">
    <property type="entry name" value="Ubiquinol_cyt_c_Rdtase_Fe-S-su"/>
</dbReference>
<evidence type="ECO:0000256" key="11">
    <source>
        <dbReference type="RuleBase" id="RU004494"/>
    </source>
</evidence>
<gene>
    <name evidence="15" type="ORF">FBUS_09138</name>
</gene>
<dbReference type="SUPFAM" id="SSF50022">
    <property type="entry name" value="ISP domain"/>
    <property type="match status" value="1"/>
</dbReference>
<dbReference type="OrthoDB" id="1637982at2759"/>
<evidence type="ECO:0000256" key="10">
    <source>
        <dbReference type="ARBA" id="ARBA00023157"/>
    </source>
</evidence>
<dbReference type="SUPFAM" id="SSF81502">
    <property type="entry name" value="ISP transmembrane anchor"/>
    <property type="match status" value="1"/>
</dbReference>
<dbReference type="PROSITE" id="PS51296">
    <property type="entry name" value="RIESKE"/>
    <property type="match status" value="1"/>
</dbReference>
<evidence type="ECO:0000256" key="4">
    <source>
        <dbReference type="ARBA" id="ARBA00022714"/>
    </source>
</evidence>
<keyword evidence="12" id="KW-0496">Mitochondrion</keyword>
<dbReference type="InterPro" id="IPR037008">
    <property type="entry name" value="bc1_Rieske_TM_sf"/>
</dbReference>
<evidence type="ECO:0000256" key="8">
    <source>
        <dbReference type="ARBA" id="ARBA00023014"/>
    </source>
</evidence>
<dbReference type="Proteomes" id="UP000728185">
    <property type="component" value="Unassembled WGS sequence"/>
</dbReference>
<feature type="transmembrane region" description="Helical" evidence="11">
    <location>
        <begin position="36"/>
        <end position="57"/>
    </location>
</feature>
<keyword evidence="9 11" id="KW-0472">Membrane</keyword>
<evidence type="ECO:0000256" key="5">
    <source>
        <dbReference type="ARBA" id="ARBA00022723"/>
    </source>
</evidence>
<dbReference type="CDD" id="cd03470">
    <property type="entry name" value="Rieske_cytochrome_bc1"/>
    <property type="match status" value="1"/>
</dbReference>
<dbReference type="Pfam" id="PF02921">
    <property type="entry name" value="UCR_TM"/>
    <property type="match status" value="1"/>
</dbReference>
<evidence type="ECO:0000256" key="9">
    <source>
        <dbReference type="ARBA" id="ARBA00023136"/>
    </source>
</evidence>
<dbReference type="Pfam" id="PF00355">
    <property type="entry name" value="Rieske"/>
    <property type="match status" value="1"/>
</dbReference>
<keyword evidence="11" id="KW-0813">Transport</keyword>
<keyword evidence="8" id="KW-0411">Iron-sulfur</keyword>
<feature type="domain" description="Rieske" evidence="14">
    <location>
        <begin position="128"/>
        <end position="197"/>
    </location>
</feature>
<proteinExistence type="inferred from homology"/>
<dbReference type="InterPro" id="IPR014349">
    <property type="entry name" value="Rieske_Fe-S_prot"/>
</dbReference>
<keyword evidence="3 11" id="KW-0812">Transmembrane</keyword>
<keyword evidence="4" id="KW-0001">2Fe-2S</keyword>
<comment type="cofactor">
    <cofactor evidence="11">
        <name>[2Fe-2S] cluster</name>
        <dbReference type="ChEBI" id="CHEBI:190135"/>
    </cofactor>
    <text evidence="11">Binds 1 [2Fe-2S] cluster per subunit.</text>
</comment>
<dbReference type="NCBIfam" id="TIGR01416">
    <property type="entry name" value="Rieske_proteo"/>
    <property type="match status" value="1"/>
</dbReference>
<dbReference type="EMBL" id="LUCM01001677">
    <property type="protein sequence ID" value="KAA0198515.1"/>
    <property type="molecule type" value="Genomic_DNA"/>
</dbReference>
<dbReference type="GO" id="GO:0005743">
    <property type="term" value="C:mitochondrial inner membrane"/>
    <property type="evidence" value="ECO:0007669"/>
    <property type="project" value="UniProtKB-SubCell"/>
</dbReference>
<evidence type="ECO:0000313" key="15">
    <source>
        <dbReference type="EMBL" id="KAA0198515.1"/>
    </source>
</evidence>
<evidence type="ECO:0000256" key="2">
    <source>
        <dbReference type="ARBA" id="ARBA00010651"/>
    </source>
</evidence>
<dbReference type="Gene3D" id="1.20.5.270">
    <property type="entry name" value="Ubiquinol cytochrome reductase, transmembrane domain"/>
    <property type="match status" value="1"/>
</dbReference>
<keyword evidence="12" id="KW-0679">Respiratory chain</keyword>
<dbReference type="InterPro" id="IPR004192">
    <property type="entry name" value="Rieske_TM"/>
</dbReference>
<comment type="similarity">
    <text evidence="2">Belongs to the Rieske iron-sulfur protein family.</text>
</comment>
<sequence length="199" mass="21981">MAHTDVTNVPDFTADRPDSTKNPNSRSRDSNIQRKMFSYAAMFAGAVVATTGTKYALKSFVMPLAPTEKTLAEGTTEVNLSSIPEGKNLLVKWRNKPLFVKHRTAEEISRERSVPMSSLRYPERDEDRVQRDEWLICLGVCTHLGCVPIADSGDYPGGFYCPCHGSHFDASGRLRRGPGAANLEVPNYKFVGDNTVIIG</sequence>
<dbReference type="InterPro" id="IPR005805">
    <property type="entry name" value="Rieske_Fe-S_prot_C"/>
</dbReference>
<evidence type="ECO:0000256" key="12">
    <source>
        <dbReference type="RuleBase" id="RU004495"/>
    </source>
</evidence>
<feature type="region of interest" description="Disordered" evidence="13">
    <location>
        <begin position="1"/>
        <end position="31"/>
    </location>
</feature>
<dbReference type="PANTHER" id="PTHR10134">
    <property type="entry name" value="CYTOCHROME B-C1 COMPLEX SUBUNIT RIESKE, MITOCHONDRIAL"/>
    <property type="match status" value="1"/>
</dbReference>